<dbReference type="GO" id="GO:0003677">
    <property type="term" value="F:DNA binding"/>
    <property type="evidence" value="ECO:0007669"/>
    <property type="project" value="InterPro"/>
</dbReference>
<name>A0A418WH21_9PROT</name>
<dbReference type="SUPFAM" id="SSF47413">
    <property type="entry name" value="lambda repressor-like DNA-binding domains"/>
    <property type="match status" value="1"/>
</dbReference>
<dbReference type="InterPro" id="IPR001387">
    <property type="entry name" value="Cro/C1-type_HTH"/>
</dbReference>
<sequence length="115" mass="12927">MGISYLYRYCPRVPSWRRFTLAQALDLSFQQIQKYESGANRLAYARLLRIAGMLGVSPVELTQDEEGMRGLTLAGVYRHAQELAVEIASLPPKQRNAVRAFVRALAKIRSEDGGK</sequence>
<dbReference type="PROSITE" id="PS50943">
    <property type="entry name" value="HTH_CROC1"/>
    <property type="match status" value="1"/>
</dbReference>
<gene>
    <name evidence="2" type="ORF">D3874_22120</name>
</gene>
<keyword evidence="3" id="KW-1185">Reference proteome</keyword>
<feature type="domain" description="HTH cro/C1-type" evidence="1">
    <location>
        <begin position="21"/>
        <end position="61"/>
    </location>
</feature>
<dbReference type="InterPro" id="IPR010982">
    <property type="entry name" value="Lambda_DNA-bd_dom_sf"/>
</dbReference>
<protein>
    <submittedName>
        <fullName evidence="2">XRE family transcriptional regulator</fullName>
    </submittedName>
</protein>
<dbReference type="OrthoDB" id="7275024at2"/>
<organism evidence="2 3">
    <name type="scientific">Oleomonas cavernae</name>
    <dbReference type="NCBI Taxonomy" id="2320859"/>
    <lineage>
        <taxon>Bacteria</taxon>
        <taxon>Pseudomonadati</taxon>
        <taxon>Pseudomonadota</taxon>
        <taxon>Alphaproteobacteria</taxon>
        <taxon>Acetobacterales</taxon>
        <taxon>Acetobacteraceae</taxon>
        <taxon>Oleomonas</taxon>
    </lineage>
</organism>
<comment type="caution">
    <text evidence="2">The sequence shown here is derived from an EMBL/GenBank/DDBJ whole genome shotgun (WGS) entry which is preliminary data.</text>
</comment>
<dbReference type="Pfam" id="PF01381">
    <property type="entry name" value="HTH_3"/>
    <property type="match status" value="1"/>
</dbReference>
<accession>A0A418WH21</accession>
<evidence type="ECO:0000313" key="2">
    <source>
        <dbReference type="EMBL" id="RJF89337.1"/>
    </source>
</evidence>
<dbReference type="Gene3D" id="1.10.260.40">
    <property type="entry name" value="lambda repressor-like DNA-binding domains"/>
    <property type="match status" value="1"/>
</dbReference>
<dbReference type="CDD" id="cd00093">
    <property type="entry name" value="HTH_XRE"/>
    <property type="match status" value="1"/>
</dbReference>
<evidence type="ECO:0000259" key="1">
    <source>
        <dbReference type="PROSITE" id="PS50943"/>
    </source>
</evidence>
<dbReference type="Proteomes" id="UP000284605">
    <property type="component" value="Unassembled WGS sequence"/>
</dbReference>
<proteinExistence type="predicted"/>
<dbReference type="EMBL" id="QYUK01000011">
    <property type="protein sequence ID" value="RJF89337.1"/>
    <property type="molecule type" value="Genomic_DNA"/>
</dbReference>
<evidence type="ECO:0000313" key="3">
    <source>
        <dbReference type="Proteomes" id="UP000284605"/>
    </source>
</evidence>
<dbReference type="AlphaFoldDB" id="A0A418WH21"/>
<reference evidence="2 3" key="1">
    <citation type="submission" date="2018-09" db="EMBL/GenBank/DDBJ databases">
        <authorList>
            <person name="Zhu H."/>
        </authorList>
    </citation>
    <scope>NUCLEOTIDE SEQUENCE [LARGE SCALE GENOMIC DNA]</scope>
    <source>
        <strain evidence="2 3">K1W22B-8</strain>
    </source>
</reference>